<keyword evidence="2" id="KW-1185">Reference proteome</keyword>
<dbReference type="EnsemblPlants" id="AVESA.00010b.r2.5DG0991970.1">
    <property type="protein sequence ID" value="AVESA.00010b.r2.5DG0991970.1.CDS.1"/>
    <property type="gene ID" value="AVESA.00010b.r2.5DG0991970"/>
</dbReference>
<sequence>MAESAGGEPRLPEDLVLWEILTRLPSKPLLRCRAVCRSWRYILTSDATFLLAHHRRQPALQLVTIGDARECRLDALDHRAGERRPVARMDQAPYRDNFRPLAACDGLLIVSAYGSRHICNPATRQRASLPRLSGVYVSGLYPHRPSGSYRVLCWKAPNDADHGSAVYYVYTVGFDELRCVGESPGEWATRDISPMFEYCYPPVLVHGRFHWRPVGGSPGNNMLAFDTVAESFRRVRTPVEGPHADPFEMKGELGLYSYNINGGTADLWVLEDYDANFWSFKYSIKLERPILFPVPDEQGDVFIVSQQCLEHLSSGGSSVATRHEWNILHNLMRHRLKETLVRHDFFPAEGNGGADETMLFRGLSTAVVLPYDNSKQD</sequence>
<accession>A0ACD5YDY4</accession>
<protein>
    <submittedName>
        <fullName evidence="1">Uncharacterized protein</fullName>
    </submittedName>
</protein>
<evidence type="ECO:0000313" key="1">
    <source>
        <dbReference type="EnsemblPlants" id="AVESA.00010b.r2.5DG0991970.1.CDS.1"/>
    </source>
</evidence>
<reference evidence="1" key="2">
    <citation type="submission" date="2025-09" db="UniProtKB">
        <authorList>
            <consortium name="EnsemblPlants"/>
        </authorList>
    </citation>
    <scope>IDENTIFICATION</scope>
</reference>
<dbReference type="Proteomes" id="UP001732700">
    <property type="component" value="Chromosome 5D"/>
</dbReference>
<organism evidence="1 2">
    <name type="scientific">Avena sativa</name>
    <name type="common">Oat</name>
    <dbReference type="NCBI Taxonomy" id="4498"/>
    <lineage>
        <taxon>Eukaryota</taxon>
        <taxon>Viridiplantae</taxon>
        <taxon>Streptophyta</taxon>
        <taxon>Embryophyta</taxon>
        <taxon>Tracheophyta</taxon>
        <taxon>Spermatophyta</taxon>
        <taxon>Magnoliopsida</taxon>
        <taxon>Liliopsida</taxon>
        <taxon>Poales</taxon>
        <taxon>Poaceae</taxon>
        <taxon>BOP clade</taxon>
        <taxon>Pooideae</taxon>
        <taxon>Poodae</taxon>
        <taxon>Poeae</taxon>
        <taxon>Poeae Chloroplast Group 1 (Aveneae type)</taxon>
        <taxon>Aveninae</taxon>
        <taxon>Avena</taxon>
    </lineage>
</organism>
<proteinExistence type="predicted"/>
<reference evidence="1" key="1">
    <citation type="submission" date="2021-05" db="EMBL/GenBank/DDBJ databases">
        <authorList>
            <person name="Scholz U."/>
            <person name="Mascher M."/>
            <person name="Fiebig A."/>
        </authorList>
    </citation>
    <scope>NUCLEOTIDE SEQUENCE [LARGE SCALE GENOMIC DNA]</scope>
</reference>
<evidence type="ECO:0000313" key="2">
    <source>
        <dbReference type="Proteomes" id="UP001732700"/>
    </source>
</evidence>
<name>A0ACD5YDY4_AVESA</name>